<evidence type="ECO:0000313" key="2">
    <source>
        <dbReference type="Proteomes" id="UP000000763"/>
    </source>
</evidence>
<evidence type="ECO:0000313" key="1">
    <source>
        <dbReference type="EMBL" id="BAD37682.1"/>
    </source>
</evidence>
<accession>Q67VY7</accession>
<dbReference type="AlphaFoldDB" id="Q67VY7"/>
<dbReference type="EMBL" id="AP004727">
    <property type="protein sequence ID" value="BAD37682.1"/>
    <property type="molecule type" value="Genomic_DNA"/>
</dbReference>
<reference evidence="2" key="1">
    <citation type="journal article" date="2005" name="Nature">
        <title>The map-based sequence of the rice genome.</title>
        <authorList>
            <consortium name="International rice genome sequencing project (IRGSP)"/>
            <person name="Matsumoto T."/>
            <person name="Wu J."/>
            <person name="Kanamori H."/>
            <person name="Katayose Y."/>
            <person name="Fujisawa M."/>
            <person name="Namiki N."/>
            <person name="Mizuno H."/>
            <person name="Yamamoto K."/>
            <person name="Antonio B.A."/>
            <person name="Baba T."/>
            <person name="Sakata K."/>
            <person name="Nagamura Y."/>
            <person name="Aoki H."/>
            <person name="Arikawa K."/>
            <person name="Arita K."/>
            <person name="Bito T."/>
            <person name="Chiden Y."/>
            <person name="Fujitsuka N."/>
            <person name="Fukunaka R."/>
            <person name="Hamada M."/>
            <person name="Harada C."/>
            <person name="Hayashi A."/>
            <person name="Hijishita S."/>
            <person name="Honda M."/>
            <person name="Hosokawa S."/>
            <person name="Ichikawa Y."/>
            <person name="Idonuma A."/>
            <person name="Iijima M."/>
            <person name="Ikeda M."/>
            <person name="Ikeno M."/>
            <person name="Ito K."/>
            <person name="Ito S."/>
            <person name="Ito T."/>
            <person name="Ito Y."/>
            <person name="Ito Y."/>
            <person name="Iwabuchi A."/>
            <person name="Kamiya K."/>
            <person name="Karasawa W."/>
            <person name="Kurita K."/>
            <person name="Katagiri S."/>
            <person name="Kikuta A."/>
            <person name="Kobayashi H."/>
            <person name="Kobayashi N."/>
            <person name="Machita K."/>
            <person name="Maehara T."/>
            <person name="Masukawa M."/>
            <person name="Mizubayashi T."/>
            <person name="Mukai Y."/>
            <person name="Nagasaki H."/>
            <person name="Nagata Y."/>
            <person name="Naito S."/>
            <person name="Nakashima M."/>
            <person name="Nakama Y."/>
            <person name="Nakamichi Y."/>
            <person name="Nakamura M."/>
            <person name="Meguro A."/>
            <person name="Negishi M."/>
            <person name="Ohta I."/>
            <person name="Ohta T."/>
            <person name="Okamoto M."/>
            <person name="Ono N."/>
            <person name="Saji S."/>
            <person name="Sakaguchi M."/>
            <person name="Sakai K."/>
            <person name="Shibata M."/>
            <person name="Shimokawa T."/>
            <person name="Song J."/>
            <person name="Takazaki Y."/>
            <person name="Terasawa K."/>
            <person name="Tsugane M."/>
            <person name="Tsuji K."/>
            <person name="Ueda S."/>
            <person name="Waki K."/>
            <person name="Yamagata H."/>
            <person name="Yamamoto M."/>
            <person name="Yamamoto S."/>
            <person name="Yamane H."/>
            <person name="Yoshiki S."/>
            <person name="Yoshihara R."/>
            <person name="Yukawa K."/>
            <person name="Zhong H."/>
            <person name="Yano M."/>
            <person name="Yuan Q."/>
            <person name="Ouyang S."/>
            <person name="Liu J."/>
            <person name="Jones K.M."/>
            <person name="Gansberger K."/>
            <person name="Moffat K."/>
            <person name="Hill J."/>
            <person name="Bera J."/>
            <person name="Fadrosh D."/>
            <person name="Jin S."/>
            <person name="Johri S."/>
            <person name="Kim M."/>
            <person name="Overton L."/>
            <person name="Reardon M."/>
            <person name="Tsitrin T."/>
            <person name="Vuong H."/>
            <person name="Weaver B."/>
            <person name="Ciecko A."/>
            <person name="Tallon L."/>
            <person name="Jackson J."/>
            <person name="Pai G."/>
            <person name="Aken S.V."/>
            <person name="Utterback T."/>
            <person name="Reidmuller S."/>
            <person name="Feldblyum T."/>
            <person name="Hsiao J."/>
            <person name="Zismann V."/>
            <person name="Iobst S."/>
            <person name="de Vazeille A.R."/>
            <person name="Buell C.R."/>
            <person name="Ying K."/>
            <person name="Li Y."/>
            <person name="Lu T."/>
            <person name="Huang Y."/>
            <person name="Zhao Q."/>
            <person name="Feng Q."/>
            <person name="Zhang L."/>
            <person name="Zhu J."/>
            <person name="Weng Q."/>
            <person name="Mu J."/>
            <person name="Lu Y."/>
            <person name="Fan D."/>
            <person name="Liu Y."/>
            <person name="Guan J."/>
            <person name="Zhang Y."/>
            <person name="Yu S."/>
            <person name="Liu X."/>
            <person name="Zhang Y."/>
            <person name="Hong G."/>
            <person name="Han B."/>
            <person name="Choisne N."/>
            <person name="Demange N."/>
            <person name="Orjeda G."/>
            <person name="Samain S."/>
            <person name="Cattolico L."/>
            <person name="Pelletier E."/>
            <person name="Couloux A."/>
            <person name="Segurens B."/>
            <person name="Wincker P."/>
            <person name="D'Hont A."/>
            <person name="Scarpelli C."/>
            <person name="Weissenbach J."/>
            <person name="Salanoubat M."/>
            <person name="Quetier F."/>
            <person name="Yu Y."/>
            <person name="Kim H.R."/>
            <person name="Rambo T."/>
            <person name="Currie J."/>
            <person name="Collura K."/>
            <person name="Luo M."/>
            <person name="Yang T."/>
            <person name="Ammiraju J.S.S."/>
            <person name="Engler F."/>
            <person name="Soderlund C."/>
            <person name="Wing R.A."/>
            <person name="Palmer L.E."/>
            <person name="de la Bastide M."/>
            <person name="Spiegel L."/>
            <person name="Nascimento L."/>
            <person name="Zutavern T."/>
            <person name="O'Shaughnessy A."/>
            <person name="Dike S."/>
            <person name="Dedhia N."/>
            <person name="Preston R."/>
            <person name="Balija V."/>
            <person name="McCombie W.R."/>
            <person name="Chow T."/>
            <person name="Chen H."/>
            <person name="Chung M."/>
            <person name="Chen C."/>
            <person name="Shaw J."/>
            <person name="Wu H."/>
            <person name="Hsiao K."/>
            <person name="Chao Y."/>
            <person name="Chu M."/>
            <person name="Cheng C."/>
            <person name="Hour A."/>
            <person name="Lee P."/>
            <person name="Lin S."/>
            <person name="Lin Y."/>
            <person name="Liou J."/>
            <person name="Liu S."/>
            <person name="Hsing Y."/>
            <person name="Raghuvanshi S."/>
            <person name="Mohanty A."/>
            <person name="Bharti A.K."/>
            <person name="Gaur A."/>
            <person name="Gupta V."/>
            <person name="Kumar D."/>
            <person name="Ravi V."/>
            <person name="Vij S."/>
            <person name="Kapur A."/>
            <person name="Khurana P."/>
            <person name="Khurana P."/>
            <person name="Khurana J.P."/>
            <person name="Tyagi A.K."/>
            <person name="Gaikwad K."/>
            <person name="Singh A."/>
            <person name="Dalal V."/>
            <person name="Srivastava S."/>
            <person name="Dixit A."/>
            <person name="Pal A.K."/>
            <person name="Ghazi I.A."/>
            <person name="Yadav M."/>
            <person name="Pandit A."/>
            <person name="Bhargava A."/>
            <person name="Sureshbabu K."/>
            <person name="Batra K."/>
            <person name="Sharma T.R."/>
            <person name="Mohapatra T."/>
            <person name="Singh N.K."/>
            <person name="Messing J."/>
            <person name="Nelson A.B."/>
            <person name="Fuks G."/>
            <person name="Kavchok S."/>
            <person name="Keizer G."/>
            <person name="Linton E."/>
            <person name="Llaca V."/>
            <person name="Song R."/>
            <person name="Tanyolac B."/>
            <person name="Young S."/>
            <person name="Ho-Il K."/>
            <person name="Hahn J.H."/>
            <person name="Sangsakoo G."/>
            <person name="Vanavichit A."/>
            <person name="de Mattos Luiz.A.T."/>
            <person name="Zimmer P.D."/>
            <person name="Malone G."/>
            <person name="Dellagostin O."/>
            <person name="de Oliveira A.C."/>
            <person name="Bevan M."/>
            <person name="Bancroft I."/>
            <person name="Minx P."/>
            <person name="Cordum H."/>
            <person name="Wilson R."/>
            <person name="Cheng Z."/>
            <person name="Jin W."/>
            <person name="Jiang J."/>
            <person name="Leong S.A."/>
            <person name="Iwama H."/>
            <person name="Gojobori T."/>
            <person name="Itoh T."/>
            <person name="Niimura Y."/>
            <person name="Fujii Y."/>
            <person name="Habara T."/>
            <person name="Sakai H."/>
            <person name="Sato Y."/>
            <person name="Wilson G."/>
            <person name="Kumar K."/>
            <person name="McCouch S."/>
            <person name="Juretic N."/>
            <person name="Hoen D."/>
            <person name="Wright S."/>
            <person name="Bruskiewich R."/>
            <person name="Bureau T."/>
            <person name="Miyao A."/>
            <person name="Hirochika H."/>
            <person name="Nishikawa T."/>
            <person name="Kadowaki K."/>
            <person name="Sugiura M."/>
            <person name="Burr B."/>
            <person name="Sasaki T."/>
        </authorList>
    </citation>
    <scope>NUCLEOTIDE SEQUENCE [LARGE SCALE GENOMIC DNA]</scope>
    <source>
        <strain evidence="2">cv. Nipponbare</strain>
    </source>
</reference>
<reference evidence="2" key="2">
    <citation type="journal article" date="2008" name="Nucleic Acids Res.">
        <title>The rice annotation project database (RAP-DB): 2008 update.</title>
        <authorList>
            <consortium name="The rice annotation project (RAP)"/>
        </authorList>
    </citation>
    <scope>GENOME REANNOTATION</scope>
    <source>
        <strain evidence="2">cv. Nipponbare</strain>
    </source>
</reference>
<organism evidence="1 2">
    <name type="scientific">Oryza sativa subsp. japonica</name>
    <name type="common">Rice</name>
    <dbReference type="NCBI Taxonomy" id="39947"/>
    <lineage>
        <taxon>Eukaryota</taxon>
        <taxon>Viridiplantae</taxon>
        <taxon>Streptophyta</taxon>
        <taxon>Embryophyta</taxon>
        <taxon>Tracheophyta</taxon>
        <taxon>Spermatophyta</taxon>
        <taxon>Magnoliopsida</taxon>
        <taxon>Liliopsida</taxon>
        <taxon>Poales</taxon>
        <taxon>Poaceae</taxon>
        <taxon>BOP clade</taxon>
        <taxon>Oryzoideae</taxon>
        <taxon>Oryzeae</taxon>
        <taxon>Oryzinae</taxon>
        <taxon>Oryza</taxon>
        <taxon>Oryza sativa</taxon>
    </lineage>
</organism>
<dbReference type="Proteomes" id="UP000000763">
    <property type="component" value="Chromosome 6"/>
</dbReference>
<sequence length="85" mass="8933">MSTEQSQERPGDVEWTIVDVLTSTSWIQKSEQRGAETASSSAIVLDLEVGGGVEIWTAGTGKGWREAISTEEVVAAKASVGVIAP</sequence>
<proteinExistence type="predicted"/>
<gene>
    <name evidence="1" type="primary">P0516A04.20</name>
</gene>
<name>Q67VY7_ORYSJ</name>
<protein>
    <submittedName>
        <fullName evidence="1">Uncharacterized protein</fullName>
    </submittedName>
</protein>